<dbReference type="WBParaSite" id="PS1159_v2.g7741.t1">
    <property type="protein sequence ID" value="PS1159_v2.g7741.t1"/>
    <property type="gene ID" value="PS1159_v2.g7741"/>
</dbReference>
<evidence type="ECO:0000313" key="1">
    <source>
        <dbReference type="Proteomes" id="UP000887580"/>
    </source>
</evidence>
<proteinExistence type="predicted"/>
<accession>A0AC35GQH2</accession>
<sequence>MICKYSDVSTIITAPAEMSFPYWYTVVKFFQGPIFQAYVQFVLPLMVGFYQMNTYLACSSPLIFKRYFKNYMLKYYYVLMHLMGIALFVTFIFRADLSTNLTNIYDKTIIVIQTLISIFHIGLSYLSLRAIFKYQKKRVCFFLI</sequence>
<reference evidence="2" key="1">
    <citation type="submission" date="2022-11" db="UniProtKB">
        <authorList>
            <consortium name="WormBaseParasite"/>
        </authorList>
    </citation>
    <scope>IDENTIFICATION</scope>
</reference>
<dbReference type="Proteomes" id="UP000887580">
    <property type="component" value="Unplaced"/>
</dbReference>
<protein>
    <submittedName>
        <fullName evidence="2">Serpentine receptor class gamma</fullName>
    </submittedName>
</protein>
<organism evidence="1 2">
    <name type="scientific">Panagrolaimus sp. PS1159</name>
    <dbReference type="NCBI Taxonomy" id="55785"/>
    <lineage>
        <taxon>Eukaryota</taxon>
        <taxon>Metazoa</taxon>
        <taxon>Ecdysozoa</taxon>
        <taxon>Nematoda</taxon>
        <taxon>Chromadorea</taxon>
        <taxon>Rhabditida</taxon>
        <taxon>Tylenchina</taxon>
        <taxon>Panagrolaimomorpha</taxon>
        <taxon>Panagrolaimoidea</taxon>
        <taxon>Panagrolaimidae</taxon>
        <taxon>Panagrolaimus</taxon>
    </lineage>
</organism>
<evidence type="ECO:0000313" key="2">
    <source>
        <dbReference type="WBParaSite" id="PS1159_v2.g7741.t1"/>
    </source>
</evidence>
<name>A0AC35GQH2_9BILA</name>